<dbReference type="EMBL" id="HACG01032538">
    <property type="protein sequence ID" value="CEK79403.1"/>
    <property type="molecule type" value="Transcribed_RNA"/>
</dbReference>
<evidence type="ECO:0000313" key="3">
    <source>
        <dbReference type="EMBL" id="CEK79404.1"/>
    </source>
</evidence>
<organism evidence="2">
    <name type="scientific">Arion vulgaris</name>
    <dbReference type="NCBI Taxonomy" id="1028688"/>
    <lineage>
        <taxon>Eukaryota</taxon>
        <taxon>Metazoa</taxon>
        <taxon>Spiralia</taxon>
        <taxon>Lophotrochozoa</taxon>
        <taxon>Mollusca</taxon>
        <taxon>Gastropoda</taxon>
        <taxon>Heterobranchia</taxon>
        <taxon>Euthyneura</taxon>
        <taxon>Panpulmonata</taxon>
        <taxon>Eupulmonata</taxon>
        <taxon>Stylommatophora</taxon>
        <taxon>Helicina</taxon>
        <taxon>Arionoidea</taxon>
        <taxon>Arionidae</taxon>
        <taxon>Arion</taxon>
    </lineage>
</organism>
<dbReference type="AlphaFoldDB" id="A0A0B7AF51"/>
<dbReference type="GO" id="GO:0031533">
    <property type="term" value="C:mRNA capping enzyme complex"/>
    <property type="evidence" value="ECO:0007669"/>
    <property type="project" value="InterPro"/>
</dbReference>
<feature type="compositionally biased region" description="Basic and acidic residues" evidence="1">
    <location>
        <begin position="90"/>
        <end position="105"/>
    </location>
</feature>
<dbReference type="Pfam" id="PF15320">
    <property type="entry name" value="RAM"/>
    <property type="match status" value="1"/>
</dbReference>
<evidence type="ECO:0000256" key="1">
    <source>
        <dbReference type="SAM" id="MobiDB-lite"/>
    </source>
</evidence>
<protein>
    <submittedName>
        <fullName evidence="2">Uncharacterized protein</fullName>
    </submittedName>
</protein>
<reference evidence="2" key="1">
    <citation type="submission" date="2014-12" db="EMBL/GenBank/DDBJ databases">
        <title>Insight into the proteome of Arion vulgaris.</title>
        <authorList>
            <person name="Aradska J."/>
            <person name="Bulat T."/>
            <person name="Smidak R."/>
            <person name="Sarate P."/>
            <person name="Gangsoo J."/>
            <person name="Sialana F."/>
            <person name="Bilban M."/>
            <person name="Lubec G."/>
        </authorList>
    </citation>
    <scope>NUCLEOTIDE SEQUENCE</scope>
    <source>
        <tissue evidence="2">Skin</tissue>
    </source>
</reference>
<sequence length="197" mass="22751">MSDLDEIAAAAGITIVDTHAENDENTDNVNESSSDNSCLTKQIHEWDDMFSNRYTMSDTEYATTVETADILNRPPCLTGFNCFRQRDDSRNWNRDRRHNDGDRGRYRGNSWNRHGRNDGGGWNRDRDDGRSHHNLQSHGDYHHRGYEINRAQVTTGEVTVTKTEEITGITKTEETITIKMLEMIVEIINIEDMRSKR</sequence>
<proteinExistence type="predicted"/>
<dbReference type="GO" id="GO:0106005">
    <property type="term" value="P:RNA 5'-cap (guanine-N7)-methylation"/>
    <property type="evidence" value="ECO:0007669"/>
    <property type="project" value="InterPro"/>
</dbReference>
<dbReference type="InterPro" id="IPR028271">
    <property type="entry name" value="RAMAC"/>
</dbReference>
<name>A0A0B7AF51_9EUPU</name>
<gene>
    <name evidence="2" type="primary">ORF115227</name>
    <name evidence="3" type="synonym">ORF115232</name>
</gene>
<dbReference type="EMBL" id="HACG01032539">
    <property type="protein sequence ID" value="CEK79404.1"/>
    <property type="molecule type" value="Transcribed_RNA"/>
</dbReference>
<dbReference type="GO" id="GO:0003723">
    <property type="term" value="F:RNA binding"/>
    <property type="evidence" value="ECO:0007669"/>
    <property type="project" value="InterPro"/>
</dbReference>
<feature type="region of interest" description="Disordered" evidence="1">
    <location>
        <begin position="90"/>
        <end position="144"/>
    </location>
</feature>
<evidence type="ECO:0000313" key="2">
    <source>
        <dbReference type="EMBL" id="CEK79403.1"/>
    </source>
</evidence>
<accession>A0A0B7AF51</accession>